<dbReference type="PANTHER" id="PTHR19854:SF1">
    <property type="entry name" value="GUANINE NUCLEOTIDE-BINDING PROTEIN SUBUNIT BETA-LIKE PROTEIN 1"/>
    <property type="match status" value="1"/>
</dbReference>
<organism evidence="4 5">
    <name type="scientific">Intoshia linei</name>
    <dbReference type="NCBI Taxonomy" id="1819745"/>
    <lineage>
        <taxon>Eukaryota</taxon>
        <taxon>Metazoa</taxon>
        <taxon>Spiralia</taxon>
        <taxon>Lophotrochozoa</taxon>
        <taxon>Mesozoa</taxon>
        <taxon>Orthonectida</taxon>
        <taxon>Rhopaluridae</taxon>
        <taxon>Intoshia</taxon>
    </lineage>
</organism>
<dbReference type="InterPro" id="IPR001680">
    <property type="entry name" value="WD40_rpt"/>
</dbReference>
<keyword evidence="2" id="KW-0677">Repeat</keyword>
<comment type="caution">
    <text evidence="4">The sequence shown here is derived from an EMBL/GenBank/DDBJ whole genome shotgun (WGS) entry which is preliminary data.</text>
</comment>
<dbReference type="PROSITE" id="PS50294">
    <property type="entry name" value="WD_REPEATS_REGION"/>
    <property type="match status" value="1"/>
</dbReference>
<dbReference type="Proteomes" id="UP000078046">
    <property type="component" value="Unassembled WGS sequence"/>
</dbReference>
<evidence type="ECO:0000256" key="2">
    <source>
        <dbReference type="ARBA" id="ARBA00022737"/>
    </source>
</evidence>
<feature type="repeat" description="WD" evidence="3">
    <location>
        <begin position="11"/>
        <end position="51"/>
    </location>
</feature>
<dbReference type="InterPro" id="IPR015943">
    <property type="entry name" value="WD40/YVTN_repeat-like_dom_sf"/>
</dbReference>
<feature type="repeat" description="WD" evidence="3">
    <location>
        <begin position="250"/>
        <end position="283"/>
    </location>
</feature>
<proteinExistence type="predicted"/>
<dbReference type="PANTHER" id="PTHR19854">
    <property type="entry name" value="TRANSDUCIN BETA-LIKE 3"/>
    <property type="match status" value="1"/>
</dbReference>
<evidence type="ECO:0000256" key="3">
    <source>
        <dbReference type="PROSITE-ProRule" id="PRU00221"/>
    </source>
</evidence>
<dbReference type="SUPFAM" id="SSF50978">
    <property type="entry name" value="WD40 repeat-like"/>
    <property type="match status" value="1"/>
</dbReference>
<reference evidence="4 5" key="1">
    <citation type="submission" date="2016-04" db="EMBL/GenBank/DDBJ databases">
        <title>The genome of Intoshia linei affirms orthonectids as highly simplified spiralians.</title>
        <authorList>
            <person name="Mikhailov K.V."/>
            <person name="Slusarev G.S."/>
            <person name="Nikitin M.A."/>
            <person name="Logacheva M.D."/>
            <person name="Penin A."/>
            <person name="Aleoshin V."/>
            <person name="Panchin Y.V."/>
        </authorList>
    </citation>
    <scope>NUCLEOTIDE SEQUENCE [LARGE SCALE GENOMIC DNA]</scope>
    <source>
        <strain evidence="4">Intl2013</strain>
        <tissue evidence="4">Whole animal</tissue>
    </source>
</reference>
<dbReference type="PROSITE" id="PS50082">
    <property type="entry name" value="WD_REPEATS_2"/>
    <property type="match status" value="2"/>
</dbReference>
<dbReference type="OrthoDB" id="25131at2759"/>
<gene>
    <name evidence="4" type="ORF">A3Q56_03802</name>
</gene>
<evidence type="ECO:0000313" key="4">
    <source>
        <dbReference type="EMBL" id="OAF68449.1"/>
    </source>
</evidence>
<dbReference type="SMART" id="SM00320">
    <property type="entry name" value="WD40"/>
    <property type="match status" value="4"/>
</dbReference>
<dbReference type="InterPro" id="IPR036322">
    <property type="entry name" value="WD40_repeat_dom_sf"/>
</dbReference>
<keyword evidence="5" id="KW-1185">Reference proteome</keyword>
<dbReference type="Gene3D" id="2.130.10.10">
    <property type="entry name" value="YVTN repeat-like/Quinoprotein amine dehydrogenase"/>
    <property type="match status" value="2"/>
</dbReference>
<name>A0A177B2E8_9BILA</name>
<evidence type="ECO:0000313" key="5">
    <source>
        <dbReference type="Proteomes" id="UP000078046"/>
    </source>
</evidence>
<keyword evidence="1 3" id="KW-0853">WD repeat</keyword>
<evidence type="ECO:0000256" key="1">
    <source>
        <dbReference type="ARBA" id="ARBA00022574"/>
    </source>
</evidence>
<protein>
    <submittedName>
        <fullName evidence="4">Uncharacterized protein</fullName>
    </submittedName>
</protein>
<sequence>MKDRLVFTDILRSNRKPIKSIYLHDKNTLYSGSTDGEFVVWDLRQGRSVQTKQFEDPILSIHEKNDIYVYANGTIFLLDSSLKSNREISLGEKNDISNFCGVAIRKSLICVPFSNGPGLYCENQKNYISTFNQTRGHIMCISEGPNFIIGNEDGSVSVLNDTIDYIKLFNEPIFSVAYDNVVWAGSTTNKIFRLLISESNLYKSQILPPIIIEKEFIQTIEFCGDLAAVATVDGSVTIFEKDSISILTCLNYHKQNVNSIIFDNSSNIYLASNDGSISCWPLY</sequence>
<dbReference type="EMBL" id="LWCA01000444">
    <property type="protein sequence ID" value="OAF68449.1"/>
    <property type="molecule type" value="Genomic_DNA"/>
</dbReference>
<dbReference type="Pfam" id="PF00400">
    <property type="entry name" value="WD40"/>
    <property type="match status" value="1"/>
</dbReference>
<dbReference type="AlphaFoldDB" id="A0A177B2E8"/>
<accession>A0A177B2E8</accession>